<proteinExistence type="predicted"/>
<keyword evidence="1" id="KW-0812">Transmembrane</keyword>
<sequence length="96" mass="10889">MIKKEILIGFLIGILSTCGGLFLYITAFSEYDFSKTLELARREDRLGHLLSLGAILNFLPFFVFLKKKQIYRSRGVLLATLIVAIAIIFITIDSFK</sequence>
<evidence type="ECO:0000313" key="2">
    <source>
        <dbReference type="EMBL" id="MDR6299482.1"/>
    </source>
</evidence>
<gene>
    <name evidence="2" type="ORF">GGR31_000098</name>
</gene>
<feature type="transmembrane region" description="Helical" evidence="1">
    <location>
        <begin position="7"/>
        <end position="26"/>
    </location>
</feature>
<accession>A0ABU1K1K8</accession>
<dbReference type="RefSeq" id="WP_309726208.1">
    <property type="nucleotide sequence ID" value="NZ_JAVDQA010000001.1"/>
</dbReference>
<reference evidence="2 3" key="1">
    <citation type="submission" date="2023-07" db="EMBL/GenBank/DDBJ databases">
        <title>Genomic Encyclopedia of Type Strains, Phase IV (KMG-IV): sequencing the most valuable type-strain genomes for metagenomic binning, comparative biology and taxonomic classification.</title>
        <authorList>
            <person name="Goeker M."/>
        </authorList>
    </citation>
    <scope>NUCLEOTIDE SEQUENCE [LARGE SCALE GENOMIC DNA]</scope>
    <source>
        <strain evidence="2 3">DSM 102814</strain>
    </source>
</reference>
<protein>
    <submittedName>
        <fullName evidence="2">Uncharacterized protein</fullName>
    </submittedName>
</protein>
<keyword evidence="1" id="KW-0472">Membrane</keyword>
<comment type="caution">
    <text evidence="2">The sequence shown here is derived from an EMBL/GenBank/DDBJ whole genome shotgun (WGS) entry which is preliminary data.</text>
</comment>
<organism evidence="2 3">
    <name type="scientific">Mesonia maritima</name>
    <dbReference type="NCBI Taxonomy" id="1793873"/>
    <lineage>
        <taxon>Bacteria</taxon>
        <taxon>Pseudomonadati</taxon>
        <taxon>Bacteroidota</taxon>
        <taxon>Flavobacteriia</taxon>
        <taxon>Flavobacteriales</taxon>
        <taxon>Flavobacteriaceae</taxon>
        <taxon>Mesonia</taxon>
    </lineage>
</organism>
<keyword evidence="3" id="KW-1185">Reference proteome</keyword>
<feature type="transmembrane region" description="Helical" evidence="1">
    <location>
        <begin position="76"/>
        <end position="95"/>
    </location>
</feature>
<dbReference type="Proteomes" id="UP001257659">
    <property type="component" value="Unassembled WGS sequence"/>
</dbReference>
<evidence type="ECO:0000256" key="1">
    <source>
        <dbReference type="SAM" id="Phobius"/>
    </source>
</evidence>
<name>A0ABU1K1K8_9FLAO</name>
<evidence type="ECO:0000313" key="3">
    <source>
        <dbReference type="Proteomes" id="UP001257659"/>
    </source>
</evidence>
<feature type="transmembrane region" description="Helical" evidence="1">
    <location>
        <begin position="46"/>
        <end position="64"/>
    </location>
</feature>
<dbReference type="EMBL" id="JAVDQA010000001">
    <property type="protein sequence ID" value="MDR6299482.1"/>
    <property type="molecule type" value="Genomic_DNA"/>
</dbReference>
<keyword evidence="1" id="KW-1133">Transmembrane helix</keyword>